<dbReference type="InterPro" id="IPR002645">
    <property type="entry name" value="STAS_dom"/>
</dbReference>
<dbReference type="SUPFAM" id="SSF52091">
    <property type="entry name" value="SpoIIaa-like"/>
    <property type="match status" value="1"/>
</dbReference>
<sequence>MPPAVLRLTTVDSEDRARIEITGDLDYDNADLLQEEVTALLTSRPDLQDLHLHCAQLGIVDSMGLSILLMIRRQTEAAQVGLHLDERPANLERLLDVTGTLEYFTGAPLSDAPHAHSQSVLPSVTEGEVRAAGNTRPDGTT</sequence>
<proteinExistence type="predicted"/>
<gene>
    <name evidence="3" type="ORF">GCM10010334_80810</name>
</gene>
<evidence type="ECO:0000313" key="4">
    <source>
        <dbReference type="Proteomes" id="UP000638353"/>
    </source>
</evidence>
<dbReference type="RefSeq" id="WP_229898582.1">
    <property type="nucleotide sequence ID" value="NZ_BMVC01000029.1"/>
</dbReference>
<evidence type="ECO:0000313" key="3">
    <source>
        <dbReference type="EMBL" id="GHD18238.1"/>
    </source>
</evidence>
<dbReference type="PROSITE" id="PS50801">
    <property type="entry name" value="STAS"/>
    <property type="match status" value="1"/>
</dbReference>
<organism evidence="3 4">
    <name type="scientific">Streptomyces finlayi</name>
    <dbReference type="NCBI Taxonomy" id="67296"/>
    <lineage>
        <taxon>Bacteria</taxon>
        <taxon>Bacillati</taxon>
        <taxon>Actinomycetota</taxon>
        <taxon>Actinomycetes</taxon>
        <taxon>Kitasatosporales</taxon>
        <taxon>Streptomycetaceae</taxon>
        <taxon>Streptomyces</taxon>
    </lineage>
</organism>
<evidence type="ECO:0000256" key="1">
    <source>
        <dbReference type="SAM" id="MobiDB-lite"/>
    </source>
</evidence>
<protein>
    <submittedName>
        <fullName evidence="3">Sulfate transporter</fullName>
    </submittedName>
</protein>
<dbReference type="CDD" id="cd07043">
    <property type="entry name" value="STAS_anti-anti-sigma_factors"/>
    <property type="match status" value="1"/>
</dbReference>
<evidence type="ECO:0000259" key="2">
    <source>
        <dbReference type="PROSITE" id="PS50801"/>
    </source>
</evidence>
<reference evidence="3" key="2">
    <citation type="submission" date="2020-09" db="EMBL/GenBank/DDBJ databases">
        <authorList>
            <person name="Sun Q."/>
            <person name="Ohkuma M."/>
        </authorList>
    </citation>
    <scope>NUCLEOTIDE SEQUENCE</scope>
    <source>
        <strain evidence="3">JCM 4637</strain>
    </source>
</reference>
<feature type="domain" description="STAS" evidence="2">
    <location>
        <begin position="19"/>
        <end position="131"/>
    </location>
</feature>
<feature type="region of interest" description="Disordered" evidence="1">
    <location>
        <begin position="112"/>
        <end position="141"/>
    </location>
</feature>
<accession>A0A918X9R7</accession>
<dbReference type="InterPro" id="IPR058548">
    <property type="entry name" value="MlaB-like_STAS"/>
</dbReference>
<comment type="caution">
    <text evidence="3">The sequence shown here is derived from an EMBL/GenBank/DDBJ whole genome shotgun (WGS) entry which is preliminary data.</text>
</comment>
<dbReference type="Gene3D" id="3.30.750.24">
    <property type="entry name" value="STAS domain"/>
    <property type="match status" value="1"/>
</dbReference>
<dbReference type="InterPro" id="IPR036513">
    <property type="entry name" value="STAS_dom_sf"/>
</dbReference>
<dbReference type="Proteomes" id="UP000638353">
    <property type="component" value="Unassembled WGS sequence"/>
</dbReference>
<name>A0A918X9R7_9ACTN</name>
<dbReference type="Pfam" id="PF13466">
    <property type="entry name" value="STAS_2"/>
    <property type="match status" value="1"/>
</dbReference>
<dbReference type="AlphaFoldDB" id="A0A918X9R7"/>
<reference evidence="3" key="1">
    <citation type="journal article" date="2014" name="Int. J. Syst. Evol. Microbiol.">
        <title>Complete genome sequence of Corynebacterium casei LMG S-19264T (=DSM 44701T), isolated from a smear-ripened cheese.</title>
        <authorList>
            <consortium name="US DOE Joint Genome Institute (JGI-PGF)"/>
            <person name="Walter F."/>
            <person name="Albersmeier A."/>
            <person name="Kalinowski J."/>
            <person name="Ruckert C."/>
        </authorList>
    </citation>
    <scope>NUCLEOTIDE SEQUENCE</scope>
    <source>
        <strain evidence="3">JCM 4637</strain>
    </source>
</reference>
<dbReference type="EMBL" id="BMVC01000029">
    <property type="protein sequence ID" value="GHD18238.1"/>
    <property type="molecule type" value="Genomic_DNA"/>
</dbReference>